<dbReference type="EMBL" id="BKCJ010006377">
    <property type="protein sequence ID" value="GEU71828.1"/>
    <property type="molecule type" value="Genomic_DNA"/>
</dbReference>
<name>A0A6L2MD47_TANCI</name>
<protein>
    <submittedName>
        <fullName evidence="1">Uncharacterized protein</fullName>
    </submittedName>
</protein>
<gene>
    <name evidence="1" type="ORF">Tci_043806</name>
</gene>
<organism evidence="1">
    <name type="scientific">Tanacetum cinerariifolium</name>
    <name type="common">Dalmatian daisy</name>
    <name type="synonym">Chrysanthemum cinerariifolium</name>
    <dbReference type="NCBI Taxonomy" id="118510"/>
    <lineage>
        <taxon>Eukaryota</taxon>
        <taxon>Viridiplantae</taxon>
        <taxon>Streptophyta</taxon>
        <taxon>Embryophyta</taxon>
        <taxon>Tracheophyta</taxon>
        <taxon>Spermatophyta</taxon>
        <taxon>Magnoliopsida</taxon>
        <taxon>eudicotyledons</taxon>
        <taxon>Gunneridae</taxon>
        <taxon>Pentapetalae</taxon>
        <taxon>asterids</taxon>
        <taxon>campanulids</taxon>
        <taxon>Asterales</taxon>
        <taxon>Asteraceae</taxon>
        <taxon>Asteroideae</taxon>
        <taxon>Anthemideae</taxon>
        <taxon>Anthemidinae</taxon>
        <taxon>Tanacetum</taxon>
    </lineage>
</organism>
<dbReference type="AlphaFoldDB" id="A0A6L2MD47"/>
<comment type="caution">
    <text evidence="1">The sequence shown here is derived from an EMBL/GenBank/DDBJ whole genome shotgun (WGS) entry which is preliminary data.</text>
</comment>
<proteinExistence type="predicted"/>
<accession>A0A6L2MD47</accession>
<reference evidence="1" key="1">
    <citation type="journal article" date="2019" name="Sci. Rep.">
        <title>Draft genome of Tanacetum cinerariifolium, the natural source of mosquito coil.</title>
        <authorList>
            <person name="Yamashiro T."/>
            <person name="Shiraishi A."/>
            <person name="Satake H."/>
            <person name="Nakayama K."/>
        </authorList>
    </citation>
    <scope>NUCLEOTIDE SEQUENCE</scope>
</reference>
<evidence type="ECO:0000313" key="1">
    <source>
        <dbReference type="EMBL" id="GEU71828.1"/>
    </source>
</evidence>
<sequence length="135" mass="15334">MLFCYEPDTMYGLHPIWRVLDESAFAVEINFTWSLRVQRIFVVALVKSWPCCSVLSCISFSGNDTFRFKDLSGGNIEPIIKQAEGQYTVMIIQNTPYCLEEQIRCLDYKDQYDVLSGKADTSYPTGGYGLSVDLS</sequence>